<dbReference type="AlphaFoldDB" id="A0A0J0XD72"/>
<dbReference type="Proteomes" id="UP000053611">
    <property type="component" value="Unassembled WGS sequence"/>
</dbReference>
<comment type="cofactor">
    <cofactor evidence="1">
        <name>pyridoxal 5'-phosphate</name>
        <dbReference type="ChEBI" id="CHEBI:597326"/>
    </cofactor>
</comment>
<dbReference type="InterPro" id="IPR005814">
    <property type="entry name" value="Aminotrans_3"/>
</dbReference>
<evidence type="ECO:0000256" key="1">
    <source>
        <dbReference type="ARBA" id="ARBA00001933"/>
    </source>
</evidence>
<dbReference type="InterPro" id="IPR015422">
    <property type="entry name" value="PyrdxlP-dep_Trfase_small"/>
</dbReference>
<accession>A0A0J0XD72</accession>
<keyword evidence="4" id="KW-0808">Transferase</keyword>
<organism evidence="4 5">
    <name type="scientific">Cutaneotrichosporon oleaginosum</name>
    <dbReference type="NCBI Taxonomy" id="879819"/>
    <lineage>
        <taxon>Eukaryota</taxon>
        <taxon>Fungi</taxon>
        <taxon>Dikarya</taxon>
        <taxon>Basidiomycota</taxon>
        <taxon>Agaricomycotina</taxon>
        <taxon>Tremellomycetes</taxon>
        <taxon>Trichosporonales</taxon>
        <taxon>Trichosporonaceae</taxon>
        <taxon>Cutaneotrichosporon</taxon>
    </lineage>
</organism>
<dbReference type="PANTHER" id="PTHR43713">
    <property type="entry name" value="GLUTAMATE-1-SEMIALDEHYDE 2,1-AMINOMUTASE"/>
    <property type="match status" value="1"/>
</dbReference>
<evidence type="ECO:0000313" key="4">
    <source>
        <dbReference type="EMBL" id="KLT39026.1"/>
    </source>
</evidence>
<protein>
    <submittedName>
        <fullName evidence="4">PLP-dependent transferase</fullName>
    </submittedName>
</protein>
<evidence type="ECO:0000313" key="5">
    <source>
        <dbReference type="Proteomes" id="UP000053611"/>
    </source>
</evidence>
<evidence type="ECO:0000256" key="2">
    <source>
        <dbReference type="ARBA" id="ARBA00022898"/>
    </source>
</evidence>
<dbReference type="PANTHER" id="PTHR43713:SF3">
    <property type="entry name" value="GLUTAMATE-1-SEMIALDEHYDE 2,1-AMINOMUTASE 1, CHLOROPLASTIC-RELATED"/>
    <property type="match status" value="1"/>
</dbReference>
<dbReference type="EMBL" id="KQ087273">
    <property type="protein sequence ID" value="KLT39026.1"/>
    <property type="molecule type" value="Genomic_DNA"/>
</dbReference>
<dbReference type="GO" id="GO:0030170">
    <property type="term" value="F:pyridoxal phosphate binding"/>
    <property type="evidence" value="ECO:0007669"/>
    <property type="project" value="InterPro"/>
</dbReference>
<dbReference type="InterPro" id="IPR015424">
    <property type="entry name" value="PyrdxlP-dep_Trfase"/>
</dbReference>
<dbReference type="OrthoDB" id="425114at2759"/>
<reference evidence="4 5" key="1">
    <citation type="submission" date="2015-03" db="EMBL/GenBank/DDBJ databases">
        <title>Genomics and transcriptomics of the oil-accumulating basidiomycete yeast T. oleaginosus allow insights into substrate utilization and the diverse evolutionary trajectories of mating systems in fungi.</title>
        <authorList>
            <consortium name="DOE Joint Genome Institute"/>
            <person name="Kourist R."/>
            <person name="Kracht O."/>
            <person name="Bracharz F."/>
            <person name="Lipzen A."/>
            <person name="Nolan M."/>
            <person name="Ohm R."/>
            <person name="Grigoriev I."/>
            <person name="Sun S."/>
            <person name="Heitman J."/>
            <person name="Bruck T."/>
            <person name="Nowrousian M."/>
        </authorList>
    </citation>
    <scope>NUCLEOTIDE SEQUENCE [LARGE SCALE GENOMIC DNA]</scope>
    <source>
        <strain evidence="4 5">IBC0246</strain>
    </source>
</reference>
<dbReference type="GeneID" id="28981157"/>
<keyword evidence="2 3" id="KW-0663">Pyridoxal phosphate</keyword>
<dbReference type="InterPro" id="IPR015421">
    <property type="entry name" value="PyrdxlP-dep_Trfase_major"/>
</dbReference>
<comment type="similarity">
    <text evidence="3">Belongs to the class-III pyridoxal-phosphate-dependent aminotransferase family.</text>
</comment>
<name>A0A0J0XD72_9TREE</name>
<gene>
    <name evidence="4" type="ORF">CC85DRAFT_251902</name>
</gene>
<dbReference type="SUPFAM" id="SSF53383">
    <property type="entry name" value="PLP-dependent transferases"/>
    <property type="match status" value="1"/>
</dbReference>
<dbReference type="Gene3D" id="3.90.1150.10">
    <property type="entry name" value="Aspartate Aminotransferase, domain 1"/>
    <property type="match status" value="1"/>
</dbReference>
<keyword evidence="5" id="KW-1185">Reference proteome</keyword>
<dbReference type="STRING" id="879819.A0A0J0XD72"/>
<proteinExistence type="inferred from homology"/>
<dbReference type="Gene3D" id="3.40.640.10">
    <property type="entry name" value="Type I PLP-dependent aspartate aminotransferase-like (Major domain)"/>
    <property type="match status" value="1"/>
</dbReference>
<evidence type="ECO:0000256" key="3">
    <source>
        <dbReference type="RuleBase" id="RU003560"/>
    </source>
</evidence>
<sequence length="441" mass="46754">MTLSRQSNAASNPGLAAALQSARASYLERNPKSHAAYSKATESLPGGGTRTTLVVDPFPLMIESGKGSEITDVDGHTYKDFLSDYTSGLYGKSNPVLLEAISKALAQGLQFGAHTPHEARFAAGLVARFPSMDLVRFANSGTEANMLALTTALKHTGRSKVVVFDGAYHGSLLCHFHTGDKGMPEGVVRAPFDFVIAPYNDIDGVKALLGPIKADVGAIIVEPMLGAGGCVPAEPQFLRDLRDYSTEIGSVLIFDEVQTSRLSPGGRQALLGITPDMTTVGKFFGGGFAFGAFGGKREIMDMFDIRKPGAISHGGTFNNSPLTMVAGATALEHLLTPEALERLNNLGDHMRDALNAAFKTTNAPFFAKGLGSINQLYCTLPAEDRDAAMEVLFFMLLEKGYWVSQRGTLALNFENSAEEVDGFVAAAVEAAGRVAAAAKSH</sequence>
<dbReference type="RefSeq" id="XP_018275517.1">
    <property type="nucleotide sequence ID" value="XM_018420554.1"/>
</dbReference>
<dbReference type="GO" id="GO:0008483">
    <property type="term" value="F:transaminase activity"/>
    <property type="evidence" value="ECO:0007669"/>
    <property type="project" value="InterPro"/>
</dbReference>
<dbReference type="Pfam" id="PF00202">
    <property type="entry name" value="Aminotran_3"/>
    <property type="match status" value="1"/>
</dbReference>